<dbReference type="AlphaFoldDB" id="A0A0G4FNE2"/>
<gene>
    <name evidence="3" type="ORF">Cvel_17948</name>
</gene>
<feature type="region of interest" description="Disordered" evidence="1">
    <location>
        <begin position="657"/>
        <end position="692"/>
    </location>
</feature>
<dbReference type="VEuPathDB" id="CryptoDB:Cvel_17948"/>
<feature type="compositionally biased region" description="Basic and acidic residues" evidence="1">
    <location>
        <begin position="385"/>
        <end position="398"/>
    </location>
</feature>
<feature type="region of interest" description="Disordered" evidence="1">
    <location>
        <begin position="46"/>
        <end position="82"/>
    </location>
</feature>
<feature type="region of interest" description="Disordered" evidence="1">
    <location>
        <begin position="532"/>
        <end position="570"/>
    </location>
</feature>
<feature type="transmembrane region" description="Helical" evidence="2">
    <location>
        <begin position="6"/>
        <end position="26"/>
    </location>
</feature>
<name>A0A0G4FNE2_9ALVE</name>
<evidence type="ECO:0000256" key="1">
    <source>
        <dbReference type="SAM" id="MobiDB-lite"/>
    </source>
</evidence>
<accession>A0A0G4FNE2</accession>
<sequence length="823" mass="88784">MSSGPLIFVGMRSFFGLGALLPLLFVGGARKEEGASAFLQSPLPTSLRSRPVRPLQSVLSREKSLRRDSAEGAPTLAAQDRSETPSASSLISAAFLCTVLSADASSGPLGVASRDLLWRRLGETAFMERFVAGGRGILDQAVAFASTLLGRRIVFGVFLTVLVLNLVWLVSVRLPLKNSGLTHRKEAEMSATEARKDRERRAKEDEQRKAKEAAERKAKEDEETKTKEEAERKAKKEEEKKAEEETERKAKEEAQRKAKEETERKAKEEAERKAKEEAERKTKDEAGKQIREEANRKTKENSAGKVNEDSEQKATEAAERKAKEEASKKANEPTERIKPRQEAAGEVQEEIKRRNIENERKEKEDGSTPKGGNAVSSKSVGRETSVSERKIPSQRQREVATATRPAVSVVPADSATLPRVSERKPSPPKANMKFVWKGKTRPPRPKEPVKVVWRTPQKKESKVARFLSSAVGAAFSKLADEFPLPRVQVRLPQPPALPSFSVSAVAEKATATAKESLRASCAAAVADAQQRLRAATPTPAPVKQEKKKETPPPIKPIPKSEKAKGGEGRPMNARRVVQETIGSAEVAGVGAVVGAVAEVADPSALLFGIFDPSLPDSIRLGAGLGALLGYYIAVQEGPLGETLRDLGDAPLRAVEEALGGGGTRRKEKSDESAVTDLPAKRKSGKAEKTPKEEVEPVEFRRVVQESIAAAEAAVVGAAVGAVGEVADPSAVLFGFFDPSLPDALRLGAGLGALLGYCVAVQESSLGEKVRDLGDSRIRVVEETGRKVKKKTEEIPAIVVALPGKAIRAVLESVLDRIALQLAK</sequence>
<feature type="compositionally biased region" description="Polar residues" evidence="1">
    <location>
        <begin position="374"/>
        <end position="384"/>
    </location>
</feature>
<evidence type="ECO:0000313" key="3">
    <source>
        <dbReference type="EMBL" id="CEM15764.1"/>
    </source>
</evidence>
<keyword evidence="2" id="KW-0472">Membrane</keyword>
<feature type="region of interest" description="Disordered" evidence="1">
    <location>
        <begin position="183"/>
        <end position="451"/>
    </location>
</feature>
<dbReference type="EMBL" id="CDMZ01000506">
    <property type="protein sequence ID" value="CEM15764.1"/>
    <property type="molecule type" value="Genomic_DNA"/>
</dbReference>
<organism evidence="3">
    <name type="scientific">Chromera velia CCMP2878</name>
    <dbReference type="NCBI Taxonomy" id="1169474"/>
    <lineage>
        <taxon>Eukaryota</taxon>
        <taxon>Sar</taxon>
        <taxon>Alveolata</taxon>
        <taxon>Colpodellida</taxon>
        <taxon>Chromeraceae</taxon>
        <taxon>Chromera</taxon>
    </lineage>
</organism>
<proteinExistence type="predicted"/>
<evidence type="ECO:0000256" key="2">
    <source>
        <dbReference type="SAM" id="Phobius"/>
    </source>
</evidence>
<keyword evidence="2" id="KW-1133">Transmembrane helix</keyword>
<keyword evidence="2" id="KW-0812">Transmembrane</keyword>
<feature type="compositionally biased region" description="Basic and acidic residues" evidence="1">
    <location>
        <begin position="183"/>
        <end position="367"/>
    </location>
</feature>
<feature type="transmembrane region" description="Helical" evidence="2">
    <location>
        <begin position="153"/>
        <end position="176"/>
    </location>
</feature>
<protein>
    <submittedName>
        <fullName evidence="3">Uncharacterized protein</fullName>
    </submittedName>
</protein>
<feature type="compositionally biased region" description="Basic and acidic residues" evidence="1">
    <location>
        <begin position="558"/>
        <end position="567"/>
    </location>
</feature>
<reference evidence="3" key="1">
    <citation type="submission" date="2014-11" db="EMBL/GenBank/DDBJ databases">
        <authorList>
            <person name="Otto D Thomas"/>
            <person name="Naeem Raeece"/>
        </authorList>
    </citation>
    <scope>NUCLEOTIDE SEQUENCE</scope>
</reference>
<feature type="compositionally biased region" description="Basic and acidic residues" evidence="1">
    <location>
        <begin position="60"/>
        <end position="70"/>
    </location>
</feature>